<dbReference type="GO" id="GO:0000156">
    <property type="term" value="F:phosphorelay response regulator activity"/>
    <property type="evidence" value="ECO:0007669"/>
    <property type="project" value="TreeGrafter"/>
</dbReference>
<evidence type="ECO:0000256" key="6">
    <source>
        <dbReference type="ARBA" id="ARBA00023163"/>
    </source>
</evidence>
<evidence type="ECO:0000259" key="10">
    <source>
        <dbReference type="PROSITE" id="PS51755"/>
    </source>
</evidence>
<evidence type="ECO:0000256" key="5">
    <source>
        <dbReference type="ARBA" id="ARBA00023125"/>
    </source>
</evidence>
<accession>A0A1I1U6N6</accession>
<dbReference type="InterPro" id="IPR039420">
    <property type="entry name" value="WalR-like"/>
</dbReference>
<evidence type="ECO:0000256" key="7">
    <source>
        <dbReference type="PROSITE-ProRule" id="PRU00169"/>
    </source>
</evidence>
<dbReference type="Gene3D" id="1.10.10.10">
    <property type="entry name" value="Winged helix-like DNA-binding domain superfamily/Winged helix DNA-binding domain"/>
    <property type="match status" value="1"/>
</dbReference>
<evidence type="ECO:0000256" key="2">
    <source>
        <dbReference type="ARBA" id="ARBA00022553"/>
    </source>
</evidence>
<dbReference type="InterPro" id="IPR016032">
    <property type="entry name" value="Sig_transdc_resp-reg_C-effctor"/>
</dbReference>
<dbReference type="PROSITE" id="PS50110">
    <property type="entry name" value="RESPONSE_REGULATORY"/>
    <property type="match status" value="1"/>
</dbReference>
<dbReference type="GO" id="GO:0032993">
    <property type="term" value="C:protein-DNA complex"/>
    <property type="evidence" value="ECO:0007669"/>
    <property type="project" value="TreeGrafter"/>
</dbReference>
<dbReference type="GO" id="GO:0005829">
    <property type="term" value="C:cytosol"/>
    <property type="evidence" value="ECO:0007669"/>
    <property type="project" value="TreeGrafter"/>
</dbReference>
<dbReference type="FunFam" id="3.40.50.2300:FF:000001">
    <property type="entry name" value="DNA-binding response regulator PhoB"/>
    <property type="match status" value="1"/>
</dbReference>
<dbReference type="SUPFAM" id="SSF52172">
    <property type="entry name" value="CheY-like"/>
    <property type="match status" value="1"/>
</dbReference>
<dbReference type="SUPFAM" id="SSF46894">
    <property type="entry name" value="C-terminal effector domain of the bipartite response regulators"/>
    <property type="match status" value="1"/>
</dbReference>
<feature type="modified residue" description="4-aspartylphosphate" evidence="7">
    <location>
        <position position="54"/>
    </location>
</feature>
<dbReference type="PANTHER" id="PTHR48111">
    <property type="entry name" value="REGULATOR OF RPOS"/>
    <property type="match status" value="1"/>
</dbReference>
<dbReference type="Pfam" id="PF00072">
    <property type="entry name" value="Response_reg"/>
    <property type="match status" value="1"/>
</dbReference>
<dbReference type="Gene3D" id="6.10.250.690">
    <property type="match status" value="1"/>
</dbReference>
<dbReference type="CDD" id="cd00383">
    <property type="entry name" value="trans_reg_C"/>
    <property type="match status" value="1"/>
</dbReference>
<reference evidence="12" key="1">
    <citation type="submission" date="2016-10" db="EMBL/GenBank/DDBJ databases">
        <authorList>
            <person name="Varghese N."/>
            <person name="Submissions S."/>
        </authorList>
    </citation>
    <scope>NUCLEOTIDE SEQUENCE [LARGE SCALE GENOMIC DNA]</scope>
    <source>
        <strain evidence="12">CGMCC 1.10784</strain>
    </source>
</reference>
<dbReference type="Gene3D" id="3.40.50.2300">
    <property type="match status" value="1"/>
</dbReference>
<dbReference type="OrthoDB" id="9790442at2"/>
<name>A0A1I1U6N6_9BACL</name>
<protein>
    <submittedName>
        <fullName evidence="11">DNA-binding response regulator, OmpR family, contains REC and winged-helix (WHTH) domain</fullName>
    </submittedName>
</protein>
<proteinExistence type="predicted"/>
<keyword evidence="5 8" id="KW-0238">DNA-binding</keyword>
<dbReference type="InterPro" id="IPR036388">
    <property type="entry name" value="WH-like_DNA-bd_sf"/>
</dbReference>
<comment type="subcellular location">
    <subcellularLocation>
        <location evidence="1">Cytoplasm</location>
    </subcellularLocation>
</comment>
<dbReference type="PROSITE" id="PS51755">
    <property type="entry name" value="OMPR_PHOB"/>
    <property type="match status" value="1"/>
</dbReference>
<dbReference type="GO" id="GO:0000976">
    <property type="term" value="F:transcription cis-regulatory region binding"/>
    <property type="evidence" value="ECO:0007669"/>
    <property type="project" value="TreeGrafter"/>
</dbReference>
<evidence type="ECO:0000256" key="4">
    <source>
        <dbReference type="ARBA" id="ARBA00023015"/>
    </source>
</evidence>
<keyword evidence="3" id="KW-0902">Two-component regulatory system</keyword>
<evidence type="ECO:0000259" key="9">
    <source>
        <dbReference type="PROSITE" id="PS50110"/>
    </source>
</evidence>
<dbReference type="InterPro" id="IPR001789">
    <property type="entry name" value="Sig_transdc_resp-reg_receiver"/>
</dbReference>
<keyword evidence="12" id="KW-1185">Reference proteome</keyword>
<evidence type="ECO:0000256" key="1">
    <source>
        <dbReference type="ARBA" id="ARBA00004496"/>
    </source>
</evidence>
<feature type="DNA-binding region" description="OmpR/PhoB-type" evidence="8">
    <location>
        <begin position="136"/>
        <end position="235"/>
    </location>
</feature>
<dbReference type="Pfam" id="PF00486">
    <property type="entry name" value="Trans_reg_C"/>
    <property type="match status" value="1"/>
</dbReference>
<organism evidence="11 12">
    <name type="scientific">Paenibacillus catalpae</name>
    <dbReference type="NCBI Taxonomy" id="1045775"/>
    <lineage>
        <taxon>Bacteria</taxon>
        <taxon>Bacillati</taxon>
        <taxon>Bacillota</taxon>
        <taxon>Bacilli</taxon>
        <taxon>Bacillales</taxon>
        <taxon>Paenibacillaceae</taxon>
        <taxon>Paenibacillus</taxon>
    </lineage>
</organism>
<feature type="domain" description="Response regulatory" evidence="9">
    <location>
        <begin position="5"/>
        <end position="120"/>
    </location>
</feature>
<evidence type="ECO:0000313" key="11">
    <source>
        <dbReference type="EMBL" id="SFD64383.1"/>
    </source>
</evidence>
<dbReference type="CDD" id="cd17574">
    <property type="entry name" value="REC_OmpR"/>
    <property type="match status" value="1"/>
</dbReference>
<evidence type="ECO:0000256" key="8">
    <source>
        <dbReference type="PROSITE-ProRule" id="PRU01091"/>
    </source>
</evidence>
<keyword evidence="6" id="KW-0804">Transcription</keyword>
<dbReference type="SMART" id="SM00862">
    <property type="entry name" value="Trans_reg_C"/>
    <property type="match status" value="1"/>
</dbReference>
<dbReference type="InterPro" id="IPR001867">
    <property type="entry name" value="OmpR/PhoB-type_DNA-bd"/>
</dbReference>
<evidence type="ECO:0000256" key="3">
    <source>
        <dbReference type="ARBA" id="ARBA00023012"/>
    </source>
</evidence>
<dbReference type="AlphaFoldDB" id="A0A1I1U6N6"/>
<dbReference type="RefSeq" id="WP_091181252.1">
    <property type="nucleotide sequence ID" value="NZ_FOMT01000001.1"/>
</dbReference>
<dbReference type="EMBL" id="FOMT01000001">
    <property type="protein sequence ID" value="SFD64383.1"/>
    <property type="molecule type" value="Genomic_DNA"/>
</dbReference>
<keyword evidence="4" id="KW-0805">Transcription regulation</keyword>
<keyword evidence="2 7" id="KW-0597">Phosphoprotein</keyword>
<feature type="domain" description="OmpR/PhoB-type" evidence="10">
    <location>
        <begin position="136"/>
        <end position="235"/>
    </location>
</feature>
<dbReference type="STRING" id="1045775.SAMN05216378_0803"/>
<dbReference type="FunFam" id="1.10.10.10:FF:000018">
    <property type="entry name" value="DNA-binding response regulator ResD"/>
    <property type="match status" value="1"/>
</dbReference>
<dbReference type="GO" id="GO:0006355">
    <property type="term" value="P:regulation of DNA-templated transcription"/>
    <property type="evidence" value="ECO:0007669"/>
    <property type="project" value="InterPro"/>
</dbReference>
<dbReference type="InterPro" id="IPR011006">
    <property type="entry name" value="CheY-like_superfamily"/>
</dbReference>
<dbReference type="PANTHER" id="PTHR48111:SF10">
    <property type="entry name" value="STAGE 0 SPORULATION PROTEIN A HOMOLOG"/>
    <property type="match status" value="1"/>
</dbReference>
<gene>
    <name evidence="11" type="ORF">SAMN05216378_0803</name>
</gene>
<sequence length="235" mass="26341">MKTIQILIADDDLEIAKLISIYLTNEGYQVLIANNGREALDVIAKESIQLIILDVMMPEMDGLEVVRAVRAEHGIPIPILMLSAKAEDMDKIMGLTTGADDYMVKPFNALELIARVKSLLRRSIYLNAQIQPEQDPEEIQIDSLNISKKAHTVTVEGRNVYLTSTEFDILYLLASHLGQVFSAEAIFEAIWKDKFLESNNTVMVHISKLRDKLESELGGVKLIQTVWGVGYKIDP</sequence>
<evidence type="ECO:0000313" key="12">
    <source>
        <dbReference type="Proteomes" id="UP000198855"/>
    </source>
</evidence>
<dbReference type="Proteomes" id="UP000198855">
    <property type="component" value="Unassembled WGS sequence"/>
</dbReference>
<dbReference type="SMART" id="SM00448">
    <property type="entry name" value="REC"/>
    <property type="match status" value="1"/>
</dbReference>